<sequence>MKLSPEKMAEVAEVAEDESAGNRYSAPALEKGLDILEALATTTEGVTLNQLAGMLGRNVNQIFRMVATLHQRGYIQTGSDDRYSLTLKIFRLAHRQPPLKLMIELAQPLLRELAERSKQSCHLAVYEQGRMVVVSQADSPERWSLGLKVGAVMGLTDTSSGHVLLAYQDEVGRTRMLNSRVKVDGEQDMDPGHLLELLAEVRRDGGSVMPSIQIHGVTNIAQPVRGSGARVVAAINIPYIARIDKAPGPSIEEVRQMQADICRRLSIKLGFDEEAAEGSAQPDIATWLAP</sequence>
<dbReference type="SUPFAM" id="SSF55781">
    <property type="entry name" value="GAF domain-like"/>
    <property type="match status" value="1"/>
</dbReference>
<keyword evidence="3" id="KW-0804">Transcription</keyword>
<dbReference type="InterPro" id="IPR036388">
    <property type="entry name" value="WH-like_DNA-bd_sf"/>
</dbReference>
<dbReference type="InterPro" id="IPR036390">
    <property type="entry name" value="WH_DNA-bd_sf"/>
</dbReference>
<feature type="domain" description="IclR-ED" evidence="5">
    <location>
        <begin position="88"/>
        <end position="271"/>
    </location>
</feature>
<proteinExistence type="predicted"/>
<evidence type="ECO:0000313" key="7">
    <source>
        <dbReference type="Proteomes" id="UP000306236"/>
    </source>
</evidence>
<comment type="caution">
    <text evidence="6">The sequence shown here is derived from an EMBL/GenBank/DDBJ whole genome shotgun (WGS) entry which is preliminary data.</text>
</comment>
<evidence type="ECO:0000259" key="5">
    <source>
        <dbReference type="PROSITE" id="PS51078"/>
    </source>
</evidence>
<evidence type="ECO:0000259" key="4">
    <source>
        <dbReference type="PROSITE" id="PS51077"/>
    </source>
</evidence>
<dbReference type="PROSITE" id="PS51078">
    <property type="entry name" value="ICLR_ED"/>
    <property type="match status" value="1"/>
</dbReference>
<dbReference type="GO" id="GO:0003677">
    <property type="term" value="F:DNA binding"/>
    <property type="evidence" value="ECO:0007669"/>
    <property type="project" value="UniProtKB-KW"/>
</dbReference>
<evidence type="ECO:0000313" key="6">
    <source>
        <dbReference type="EMBL" id="THJ35691.1"/>
    </source>
</evidence>
<reference evidence="6 7" key="1">
    <citation type="submission" date="2019-04" db="EMBL/GenBank/DDBJ databases">
        <title>Lampropedia sp YIM MLB12 draf genome.</title>
        <authorList>
            <person name="Wang Y.-X."/>
        </authorList>
    </citation>
    <scope>NUCLEOTIDE SEQUENCE [LARGE SCALE GENOMIC DNA]</scope>
    <source>
        <strain evidence="6 7">YIM MLB12</strain>
    </source>
</reference>
<dbReference type="InterPro" id="IPR005471">
    <property type="entry name" value="Tscrpt_reg_IclR_N"/>
</dbReference>
<dbReference type="GO" id="GO:0045892">
    <property type="term" value="P:negative regulation of DNA-templated transcription"/>
    <property type="evidence" value="ECO:0007669"/>
    <property type="project" value="TreeGrafter"/>
</dbReference>
<dbReference type="EMBL" id="SSWX01000003">
    <property type="protein sequence ID" value="THJ35691.1"/>
    <property type="molecule type" value="Genomic_DNA"/>
</dbReference>
<dbReference type="SUPFAM" id="SSF46785">
    <property type="entry name" value="Winged helix' DNA-binding domain"/>
    <property type="match status" value="1"/>
</dbReference>
<accession>A0A4S5BWT6</accession>
<dbReference type="AlphaFoldDB" id="A0A4S5BWT6"/>
<dbReference type="SMART" id="SM00346">
    <property type="entry name" value="HTH_ICLR"/>
    <property type="match status" value="1"/>
</dbReference>
<dbReference type="RefSeq" id="WP_136405290.1">
    <property type="nucleotide sequence ID" value="NZ_JARXRQ010000001.1"/>
</dbReference>
<name>A0A4S5BWT6_9BURK</name>
<gene>
    <name evidence="6" type="ORF">E8K88_03670</name>
</gene>
<dbReference type="GO" id="GO:0003700">
    <property type="term" value="F:DNA-binding transcription factor activity"/>
    <property type="evidence" value="ECO:0007669"/>
    <property type="project" value="TreeGrafter"/>
</dbReference>
<organism evidence="6 7">
    <name type="scientific">Lampropedia aestuarii</name>
    <dbReference type="NCBI Taxonomy" id="2562762"/>
    <lineage>
        <taxon>Bacteria</taxon>
        <taxon>Pseudomonadati</taxon>
        <taxon>Pseudomonadota</taxon>
        <taxon>Betaproteobacteria</taxon>
        <taxon>Burkholderiales</taxon>
        <taxon>Comamonadaceae</taxon>
        <taxon>Lampropedia</taxon>
    </lineage>
</organism>
<dbReference type="PANTHER" id="PTHR30136:SF7">
    <property type="entry name" value="HTH-TYPE TRANSCRIPTIONAL REGULATOR KDGR-RELATED"/>
    <property type="match status" value="1"/>
</dbReference>
<dbReference type="Gene3D" id="1.10.10.10">
    <property type="entry name" value="Winged helix-like DNA-binding domain superfamily/Winged helix DNA-binding domain"/>
    <property type="match status" value="1"/>
</dbReference>
<evidence type="ECO:0000256" key="2">
    <source>
        <dbReference type="ARBA" id="ARBA00023125"/>
    </source>
</evidence>
<dbReference type="InterPro" id="IPR014757">
    <property type="entry name" value="Tscrpt_reg_IclR_C"/>
</dbReference>
<keyword evidence="1" id="KW-0805">Transcription regulation</keyword>
<dbReference type="Gene3D" id="3.30.450.40">
    <property type="match status" value="1"/>
</dbReference>
<evidence type="ECO:0000256" key="1">
    <source>
        <dbReference type="ARBA" id="ARBA00023015"/>
    </source>
</evidence>
<dbReference type="InterPro" id="IPR050707">
    <property type="entry name" value="HTH_MetabolicPath_Reg"/>
</dbReference>
<dbReference type="PROSITE" id="PS51077">
    <property type="entry name" value="HTH_ICLR"/>
    <property type="match status" value="1"/>
</dbReference>
<dbReference type="Proteomes" id="UP000306236">
    <property type="component" value="Unassembled WGS sequence"/>
</dbReference>
<dbReference type="OrthoDB" id="9807558at2"/>
<keyword evidence="7" id="KW-1185">Reference proteome</keyword>
<dbReference type="Pfam" id="PF09339">
    <property type="entry name" value="HTH_IclR"/>
    <property type="match status" value="1"/>
</dbReference>
<keyword evidence="2" id="KW-0238">DNA-binding</keyword>
<dbReference type="Pfam" id="PF01614">
    <property type="entry name" value="IclR_C"/>
    <property type="match status" value="1"/>
</dbReference>
<dbReference type="InterPro" id="IPR029016">
    <property type="entry name" value="GAF-like_dom_sf"/>
</dbReference>
<evidence type="ECO:0000256" key="3">
    <source>
        <dbReference type="ARBA" id="ARBA00023163"/>
    </source>
</evidence>
<dbReference type="PANTHER" id="PTHR30136">
    <property type="entry name" value="HELIX-TURN-HELIX TRANSCRIPTIONAL REGULATOR, ICLR FAMILY"/>
    <property type="match status" value="1"/>
</dbReference>
<feature type="domain" description="HTH iclR-type" evidence="4">
    <location>
        <begin position="26"/>
        <end position="87"/>
    </location>
</feature>
<protein>
    <submittedName>
        <fullName evidence="6">IclR family transcriptional regulator</fullName>
    </submittedName>
</protein>